<gene>
    <name evidence="6" type="ORF">FBT96_07180</name>
</gene>
<evidence type="ECO:0000256" key="2">
    <source>
        <dbReference type="ARBA" id="ARBA00023015"/>
    </source>
</evidence>
<dbReference type="SUPFAM" id="SSF53850">
    <property type="entry name" value="Periplasmic binding protein-like II"/>
    <property type="match status" value="1"/>
</dbReference>
<keyword evidence="3" id="KW-0238">DNA-binding</keyword>
<evidence type="ECO:0000313" key="7">
    <source>
        <dbReference type="Proteomes" id="UP000310597"/>
    </source>
</evidence>
<dbReference type="Gene3D" id="3.40.190.290">
    <property type="match status" value="1"/>
</dbReference>
<dbReference type="EMBL" id="SWJZ01000022">
    <property type="protein sequence ID" value="TKD21986.1"/>
    <property type="molecule type" value="Genomic_DNA"/>
</dbReference>
<proteinExistence type="inferred from homology"/>
<protein>
    <submittedName>
        <fullName evidence="6">LysR family transcriptional regulator</fullName>
    </submittedName>
</protein>
<dbReference type="InterPro" id="IPR000847">
    <property type="entry name" value="LysR_HTH_N"/>
</dbReference>
<dbReference type="GO" id="GO:0003700">
    <property type="term" value="F:DNA-binding transcription factor activity"/>
    <property type="evidence" value="ECO:0007669"/>
    <property type="project" value="InterPro"/>
</dbReference>
<dbReference type="Pfam" id="PF00126">
    <property type="entry name" value="HTH_1"/>
    <property type="match status" value="1"/>
</dbReference>
<evidence type="ECO:0000313" key="6">
    <source>
        <dbReference type="EMBL" id="TKD21986.1"/>
    </source>
</evidence>
<dbReference type="PROSITE" id="PS50931">
    <property type="entry name" value="HTH_LYSR"/>
    <property type="match status" value="1"/>
</dbReference>
<comment type="caution">
    <text evidence="6">The sequence shown here is derived from an EMBL/GenBank/DDBJ whole genome shotgun (WGS) entry which is preliminary data.</text>
</comment>
<feature type="domain" description="HTH lysR-type" evidence="5">
    <location>
        <begin position="37"/>
        <end position="94"/>
    </location>
</feature>
<evidence type="ECO:0000259" key="5">
    <source>
        <dbReference type="PROSITE" id="PS50931"/>
    </source>
</evidence>
<dbReference type="InterPro" id="IPR050176">
    <property type="entry name" value="LTTR"/>
</dbReference>
<evidence type="ECO:0000256" key="3">
    <source>
        <dbReference type="ARBA" id="ARBA00023125"/>
    </source>
</evidence>
<dbReference type="PANTHER" id="PTHR30579">
    <property type="entry name" value="TRANSCRIPTIONAL REGULATOR"/>
    <property type="match status" value="1"/>
</dbReference>
<keyword evidence="4" id="KW-0804">Transcription</keyword>
<dbReference type="Pfam" id="PF03466">
    <property type="entry name" value="LysR_substrate"/>
    <property type="match status" value="1"/>
</dbReference>
<dbReference type="SUPFAM" id="SSF46785">
    <property type="entry name" value="Winged helix' DNA-binding domain"/>
    <property type="match status" value="1"/>
</dbReference>
<reference evidence="6 7" key="1">
    <citation type="submission" date="2019-04" db="EMBL/GenBank/DDBJ databases">
        <title>Draft Whole-Genome sequence of the purple photosynthetic bacterium Rhodobacter capsulatus SP108 with an indigenous class A beta-lactamase.</title>
        <authorList>
            <person name="Robertson S."/>
            <person name="Meyer T.E."/>
            <person name="Kyndt J.A."/>
        </authorList>
    </citation>
    <scope>NUCLEOTIDE SEQUENCE [LARGE SCALE GENOMIC DNA]</scope>
    <source>
        <strain evidence="6 7">SP108</strain>
    </source>
</reference>
<dbReference type="Gene3D" id="1.10.10.10">
    <property type="entry name" value="Winged helix-like DNA-binding domain superfamily/Winged helix DNA-binding domain"/>
    <property type="match status" value="1"/>
</dbReference>
<dbReference type="AlphaFoldDB" id="A0A4U1JSN7"/>
<keyword evidence="2" id="KW-0805">Transcription regulation</keyword>
<organism evidence="6 7">
    <name type="scientific">Rhodobacter capsulatus</name>
    <name type="common">Rhodopseudomonas capsulata</name>
    <dbReference type="NCBI Taxonomy" id="1061"/>
    <lineage>
        <taxon>Bacteria</taxon>
        <taxon>Pseudomonadati</taxon>
        <taxon>Pseudomonadota</taxon>
        <taxon>Alphaproteobacteria</taxon>
        <taxon>Rhodobacterales</taxon>
        <taxon>Rhodobacter group</taxon>
        <taxon>Rhodobacter</taxon>
    </lineage>
</organism>
<dbReference type="OrthoDB" id="9796526at2"/>
<comment type="similarity">
    <text evidence="1">Belongs to the LysR transcriptional regulatory family.</text>
</comment>
<evidence type="ECO:0000256" key="1">
    <source>
        <dbReference type="ARBA" id="ARBA00009437"/>
    </source>
</evidence>
<dbReference type="GO" id="GO:0003677">
    <property type="term" value="F:DNA binding"/>
    <property type="evidence" value="ECO:0007669"/>
    <property type="project" value="UniProtKB-KW"/>
</dbReference>
<dbReference type="InterPro" id="IPR005119">
    <property type="entry name" value="LysR_subst-bd"/>
</dbReference>
<name>A0A4U1JSN7_RHOCA</name>
<dbReference type="PANTHER" id="PTHR30579:SF3">
    <property type="entry name" value="TRANSCRIPTIONAL REGULATORY PROTEIN"/>
    <property type="match status" value="1"/>
</dbReference>
<dbReference type="Proteomes" id="UP000310597">
    <property type="component" value="Unassembled WGS sequence"/>
</dbReference>
<evidence type="ECO:0000256" key="4">
    <source>
        <dbReference type="ARBA" id="ARBA00023163"/>
    </source>
</evidence>
<dbReference type="InterPro" id="IPR036388">
    <property type="entry name" value="WH-like_DNA-bd_sf"/>
</dbReference>
<accession>A0A4U1JSN7</accession>
<dbReference type="InterPro" id="IPR036390">
    <property type="entry name" value="WH_DNA-bd_sf"/>
</dbReference>
<sequence length="334" mass="36838">MQRAIGPPDLERARHRCYGSGCKAPNAKDRVAKMKQMDWTDLWILAAVSRAKTLRQAAERLRLSPATLSRRLDALEAAYGEKLIDRQRSGCVATAAGLRVIASVTQMEEIAAEIERGRDVQGAQGLVRINADEWMSYFLTMRMARFRALHPNVAVEIVTSHRPYSLGRRETDIGLRAFRPENGDLVSRRLGRMTFGLYCSRSYHDRHGPAIAAQDWSALSFVGFDEARSGLAAERWLAALPGVPATGLRCSYALGIFDGVSFDCGLGVLANFIAEGRDDLIAVLPHIPELDQDIWLAMHRTLRSSVRVRAVWDHLCGLFPTAAAPAGSQDGPLT</sequence>